<dbReference type="AlphaFoldDB" id="A0A1T4N1F3"/>
<keyword evidence="2" id="KW-1185">Reference proteome</keyword>
<dbReference type="EMBL" id="FUXE01000008">
    <property type="protein sequence ID" value="SJZ72971.1"/>
    <property type="molecule type" value="Genomic_DNA"/>
</dbReference>
<accession>A0A1T4N1F3</accession>
<protein>
    <submittedName>
        <fullName evidence="1">Uncharacterized protein</fullName>
    </submittedName>
</protein>
<reference evidence="2" key="1">
    <citation type="submission" date="2017-02" db="EMBL/GenBank/DDBJ databases">
        <authorList>
            <person name="Varghese N."/>
            <person name="Submissions S."/>
        </authorList>
    </citation>
    <scope>NUCLEOTIDE SEQUENCE [LARGE SCALE GENOMIC DNA]</scope>
    <source>
        <strain evidence="2">ATCC 51356</strain>
    </source>
</reference>
<proteinExistence type="predicted"/>
<evidence type="ECO:0000313" key="1">
    <source>
        <dbReference type="EMBL" id="SJZ72971.1"/>
    </source>
</evidence>
<gene>
    <name evidence="1" type="ORF">SAMN02745171_00978</name>
</gene>
<evidence type="ECO:0000313" key="2">
    <source>
        <dbReference type="Proteomes" id="UP000190121"/>
    </source>
</evidence>
<dbReference type="Proteomes" id="UP000190121">
    <property type="component" value="Unassembled WGS sequence"/>
</dbReference>
<sequence length="81" mass="9578">MPFPRIVVVGKGIFVYTKIFFRLTEFFLCIYEKIFLLIRTVMCAYFGHIINSKYSIKVVLKINDFEVGMTQPKGFFADLFY</sequence>
<name>A0A1T4N1F3_9PORP</name>
<organism evidence="1 2">
    <name type="scientific">Porphyromonas circumdentaria</name>
    <dbReference type="NCBI Taxonomy" id="29524"/>
    <lineage>
        <taxon>Bacteria</taxon>
        <taxon>Pseudomonadati</taxon>
        <taxon>Bacteroidota</taxon>
        <taxon>Bacteroidia</taxon>
        <taxon>Bacteroidales</taxon>
        <taxon>Porphyromonadaceae</taxon>
        <taxon>Porphyromonas</taxon>
    </lineage>
</organism>